<evidence type="ECO:0000256" key="3">
    <source>
        <dbReference type="ARBA" id="ARBA00022741"/>
    </source>
</evidence>
<dbReference type="PANTHER" id="PTHR18934:SF99">
    <property type="entry name" value="ATP-DEPENDENT RNA HELICASE DHX37-RELATED"/>
    <property type="match status" value="1"/>
</dbReference>
<proteinExistence type="inferred from homology"/>
<dbReference type="FunFam" id="3.40.50.300:FF:000637">
    <property type="entry name" value="ATP-dependent RNA helicase DHX37/DHR1"/>
    <property type="match status" value="1"/>
</dbReference>
<dbReference type="Gene3D" id="1.20.120.1080">
    <property type="match status" value="1"/>
</dbReference>
<dbReference type="Gene3D" id="3.40.50.300">
    <property type="entry name" value="P-loop containing nucleotide triphosphate hydrolases"/>
    <property type="match status" value="2"/>
</dbReference>
<dbReference type="Pfam" id="PF21010">
    <property type="entry name" value="HA2_C"/>
    <property type="match status" value="1"/>
</dbReference>
<evidence type="ECO:0000256" key="7">
    <source>
        <dbReference type="ARBA" id="ARBA00047984"/>
    </source>
</evidence>
<comment type="caution">
    <text evidence="11">The sequence shown here is derived from an EMBL/GenBank/DDBJ whole genome shotgun (WGS) entry which is preliminary data.</text>
</comment>
<evidence type="ECO:0000256" key="4">
    <source>
        <dbReference type="ARBA" id="ARBA00022801"/>
    </source>
</evidence>
<dbReference type="GO" id="GO:0005730">
    <property type="term" value="C:nucleolus"/>
    <property type="evidence" value="ECO:0007669"/>
    <property type="project" value="TreeGrafter"/>
</dbReference>
<dbReference type="SMART" id="SM00490">
    <property type="entry name" value="HELICc"/>
    <property type="match status" value="1"/>
</dbReference>
<dbReference type="InterPro" id="IPR007502">
    <property type="entry name" value="Helicase-assoc_dom"/>
</dbReference>
<accession>A0AAV8V128</accession>
<dbReference type="InterPro" id="IPR011545">
    <property type="entry name" value="DEAD/DEAH_box_helicase_dom"/>
</dbReference>
<keyword evidence="5" id="KW-0347">Helicase</keyword>
<evidence type="ECO:0000256" key="2">
    <source>
        <dbReference type="ARBA" id="ARBA00012552"/>
    </source>
</evidence>
<feature type="compositionally biased region" description="Low complexity" evidence="8">
    <location>
        <begin position="164"/>
        <end position="174"/>
    </location>
</feature>
<dbReference type="Pfam" id="PF00271">
    <property type="entry name" value="Helicase_C"/>
    <property type="match status" value="1"/>
</dbReference>
<dbReference type="SMART" id="SM00847">
    <property type="entry name" value="HA2"/>
    <property type="match status" value="1"/>
</dbReference>
<dbReference type="AlphaFoldDB" id="A0AAV8V128"/>
<dbReference type="Proteomes" id="UP001157974">
    <property type="component" value="Unassembled WGS sequence"/>
</dbReference>
<keyword evidence="12" id="KW-1185">Reference proteome</keyword>
<organism evidence="11 12">
    <name type="scientific">Rhodosorus marinus</name>
    <dbReference type="NCBI Taxonomy" id="101924"/>
    <lineage>
        <taxon>Eukaryota</taxon>
        <taxon>Rhodophyta</taxon>
        <taxon>Stylonematophyceae</taxon>
        <taxon>Stylonematales</taxon>
        <taxon>Stylonemataceae</taxon>
        <taxon>Rhodosorus</taxon>
    </lineage>
</organism>
<keyword evidence="3" id="KW-0547">Nucleotide-binding</keyword>
<feature type="compositionally biased region" description="Polar residues" evidence="8">
    <location>
        <begin position="327"/>
        <end position="344"/>
    </location>
</feature>
<sequence length="1159" mass="127810">MTLEIGDETIQVDETLLGEGVHGILPAKRKKKKRDESAAKLRKKNRRLDKKRQKQLDAANKKREQRLLMEAAAKSNLSTESLQLLRPSSELGIRKQSRRNRLKRELARSRANLPPESRDARLMVEREVEPGNVELENDQSQSDEVSTDGGGSARDRSSKDGTSSDKASADGSAGDLDDKAEDDVHNKYHELHDSSPFKVDSEHRDSTPVEREEGMGDGTGERNKNGTDVVESVPIIRTTRTRARRTGWMSVSSARALLNITQDHPKDEQAQAPPTTVAEVLAILEAGENGADGGEEQISSSFDGEESADDNSEASSSEIHETEETIQDANAMSSSAPESGNRSPRPTKLVVQPNRPEALAAKRLELPVCEKEDEIMAAVNEEDVIVVTGGTGTGKTTQVPQFLYEAGFGDPKSTDYKGVVAVTQPRRVAAMSCASRVSEELGVDLGDAVGYQVRHKAKTSEKTRIKFVTDGVLLREAQDDLLLRRYSAVIVDEAHERSINTDLLLTLLSRTVMLRRGREELPRLKVVVMSATLDGEGIFDGPAPLFKEHRHVEIEAKQFPVTMHFARKTVDDYVAEAFKKLCKIHRRLPQGGALVFMTGKDEVQLLCSQLEEELGDAVVILPLYAMLAEKQQKKVFRDFGERRKIVVATNVAETSITIPDITYVVDCGRVKQKISQGRGLLSTFRVGWTSKASSTQRAGRAGRTQPGHCYRLYSSAVFQNDFPDTTPPEVSRVPIDSLVIRLLSMGVTEVAEFPLPTRPPADALRYALEVLRTLGAVDKENAVTSLGETLGSIPIAPRYGRLLLVAAEGGCWRYAARMAAALSVGELFMNASPVELRKLPFWNEKSDILTQLHAVCAAEHEMRCDDDSFASFCREYHLHARNVRESISIAQQVERIYTEYADIPGDSLGDKLKPPQTADYDTLLGAILSAFPDNIARRVSRTESEEMGVKVSRGMLPFKTPLLDDKCILLSTASLKSEGELEYVCFSELIETTSEVTDESKVRMKGATIATRQTIASRCAGLCSFGAPLLSPEPFYDQRSDSVKCYVKGTYGRAAFPLGIVQHGLTDDLPGDPARQRYEVFCKALLQGKVFRGLKLVARGKQVPLSLLHAVCVSLKAEKVSSKHSMIEMWTGRNPAFLQQELTPILNSIGQMTWPPVKI</sequence>
<name>A0AAV8V128_9RHOD</name>
<gene>
    <name evidence="11" type="ORF">NDN08_007687</name>
</gene>
<evidence type="ECO:0000256" key="5">
    <source>
        <dbReference type="ARBA" id="ARBA00022806"/>
    </source>
</evidence>
<dbReference type="SMART" id="SM00487">
    <property type="entry name" value="DEXDc"/>
    <property type="match status" value="1"/>
</dbReference>
<keyword evidence="4" id="KW-0378">Hydrolase</keyword>
<feature type="compositionally biased region" description="Basic and acidic residues" evidence="8">
    <location>
        <begin position="116"/>
        <end position="129"/>
    </location>
</feature>
<dbReference type="InterPro" id="IPR014001">
    <property type="entry name" value="Helicase_ATP-bd"/>
</dbReference>
<reference evidence="11 12" key="1">
    <citation type="journal article" date="2023" name="Nat. Commun.">
        <title>Origin of minicircular mitochondrial genomes in red algae.</title>
        <authorList>
            <person name="Lee Y."/>
            <person name="Cho C.H."/>
            <person name="Lee Y.M."/>
            <person name="Park S.I."/>
            <person name="Yang J.H."/>
            <person name="West J.A."/>
            <person name="Bhattacharya D."/>
            <person name="Yoon H.S."/>
        </authorList>
    </citation>
    <scope>NUCLEOTIDE SEQUENCE [LARGE SCALE GENOMIC DNA]</scope>
    <source>
        <strain evidence="11 12">CCMP1338</strain>
        <tissue evidence="11">Whole cell</tissue>
    </source>
</reference>
<evidence type="ECO:0000256" key="8">
    <source>
        <dbReference type="SAM" id="MobiDB-lite"/>
    </source>
</evidence>
<feature type="compositionally biased region" description="Basic and acidic residues" evidence="8">
    <location>
        <begin position="182"/>
        <end position="225"/>
    </location>
</feature>
<feature type="region of interest" description="Disordered" evidence="8">
    <location>
        <begin position="25"/>
        <end position="232"/>
    </location>
</feature>
<dbReference type="InterPro" id="IPR001650">
    <property type="entry name" value="Helicase_C-like"/>
</dbReference>
<dbReference type="PROSITE" id="PS00690">
    <property type="entry name" value="DEAH_ATP_HELICASE"/>
    <property type="match status" value="1"/>
</dbReference>
<dbReference type="PANTHER" id="PTHR18934">
    <property type="entry name" value="ATP-DEPENDENT RNA HELICASE"/>
    <property type="match status" value="1"/>
</dbReference>
<comment type="similarity">
    <text evidence="1">Belongs to the DEAD box helicase family. DEAH subfamily.</text>
</comment>
<evidence type="ECO:0000313" key="11">
    <source>
        <dbReference type="EMBL" id="KAJ8907576.1"/>
    </source>
</evidence>
<dbReference type="SUPFAM" id="SSF52540">
    <property type="entry name" value="P-loop containing nucleoside triphosphate hydrolases"/>
    <property type="match status" value="1"/>
</dbReference>
<dbReference type="InterPro" id="IPR002464">
    <property type="entry name" value="DNA/RNA_helicase_DEAH_CS"/>
</dbReference>
<feature type="region of interest" description="Disordered" evidence="8">
    <location>
        <begin position="288"/>
        <end position="354"/>
    </location>
</feature>
<dbReference type="GO" id="GO:0005524">
    <property type="term" value="F:ATP binding"/>
    <property type="evidence" value="ECO:0007669"/>
    <property type="project" value="UniProtKB-KW"/>
</dbReference>
<dbReference type="GO" id="GO:0000462">
    <property type="term" value="P:maturation of SSU-rRNA from tricistronic rRNA transcript (SSU-rRNA, 5.8S rRNA, LSU-rRNA)"/>
    <property type="evidence" value="ECO:0007669"/>
    <property type="project" value="TreeGrafter"/>
</dbReference>
<feature type="domain" description="Helicase C-terminal" evidence="10">
    <location>
        <begin position="569"/>
        <end position="746"/>
    </location>
</feature>
<dbReference type="PROSITE" id="PS51192">
    <property type="entry name" value="HELICASE_ATP_BIND_1"/>
    <property type="match status" value="1"/>
</dbReference>
<feature type="domain" description="Helicase ATP-binding" evidence="9">
    <location>
        <begin position="376"/>
        <end position="551"/>
    </location>
</feature>
<evidence type="ECO:0000259" key="9">
    <source>
        <dbReference type="PROSITE" id="PS51192"/>
    </source>
</evidence>
<dbReference type="PROSITE" id="PS51194">
    <property type="entry name" value="HELICASE_CTER"/>
    <property type="match status" value="1"/>
</dbReference>
<evidence type="ECO:0000256" key="6">
    <source>
        <dbReference type="ARBA" id="ARBA00022840"/>
    </source>
</evidence>
<dbReference type="GO" id="GO:0016787">
    <property type="term" value="F:hydrolase activity"/>
    <property type="evidence" value="ECO:0007669"/>
    <property type="project" value="UniProtKB-KW"/>
</dbReference>
<dbReference type="Pfam" id="PF00270">
    <property type="entry name" value="DEAD"/>
    <property type="match status" value="1"/>
</dbReference>
<comment type="catalytic activity">
    <reaction evidence="7">
        <text>ATP + H2O = ADP + phosphate + H(+)</text>
        <dbReference type="Rhea" id="RHEA:13065"/>
        <dbReference type="ChEBI" id="CHEBI:15377"/>
        <dbReference type="ChEBI" id="CHEBI:15378"/>
        <dbReference type="ChEBI" id="CHEBI:30616"/>
        <dbReference type="ChEBI" id="CHEBI:43474"/>
        <dbReference type="ChEBI" id="CHEBI:456216"/>
        <dbReference type="EC" id="3.6.4.13"/>
    </reaction>
</comment>
<feature type="compositionally biased region" description="Basic and acidic residues" evidence="8">
    <location>
        <begin position="153"/>
        <end position="163"/>
    </location>
</feature>
<keyword evidence="6" id="KW-0067">ATP-binding</keyword>
<protein>
    <recommendedName>
        <fullName evidence="2">RNA helicase</fullName>
        <ecNumber evidence="2">3.6.4.13</ecNumber>
    </recommendedName>
</protein>
<feature type="compositionally biased region" description="Basic residues" evidence="8">
    <location>
        <begin position="40"/>
        <end position="53"/>
    </location>
</feature>
<dbReference type="CDD" id="cd18791">
    <property type="entry name" value="SF2_C_RHA"/>
    <property type="match status" value="1"/>
</dbReference>
<evidence type="ECO:0000256" key="1">
    <source>
        <dbReference type="ARBA" id="ARBA00008792"/>
    </source>
</evidence>
<evidence type="ECO:0000313" key="12">
    <source>
        <dbReference type="Proteomes" id="UP001157974"/>
    </source>
</evidence>
<dbReference type="EC" id="3.6.4.13" evidence="2"/>
<dbReference type="GO" id="GO:0003723">
    <property type="term" value="F:RNA binding"/>
    <property type="evidence" value="ECO:0007669"/>
    <property type="project" value="TreeGrafter"/>
</dbReference>
<dbReference type="InterPro" id="IPR027417">
    <property type="entry name" value="P-loop_NTPase"/>
</dbReference>
<dbReference type="EMBL" id="JAMWBK010000002">
    <property type="protein sequence ID" value="KAJ8907576.1"/>
    <property type="molecule type" value="Genomic_DNA"/>
</dbReference>
<evidence type="ECO:0000259" key="10">
    <source>
        <dbReference type="PROSITE" id="PS51194"/>
    </source>
</evidence>
<dbReference type="GO" id="GO:0003724">
    <property type="term" value="F:RNA helicase activity"/>
    <property type="evidence" value="ECO:0007669"/>
    <property type="project" value="UniProtKB-EC"/>
</dbReference>
<feature type="compositionally biased region" description="Acidic residues" evidence="8">
    <location>
        <begin position="303"/>
        <end position="312"/>
    </location>
</feature>